<dbReference type="AlphaFoldDB" id="A0A0F9IX60"/>
<sequence>MLFKRISRATAETVFLVAKNVSGSTITAGYSVVFDVGASVDGVRVTQGSAADLGAYAGVADQDIANDAYGLLQVYGYRAAVYIKHGADSSTYSAGSGLDPTAALWSLAPATVAAGDKQFAFLCEDLSDSGNTSSAYVANFKGFIRAL</sequence>
<accession>A0A0F9IX60</accession>
<comment type="caution">
    <text evidence="1">The sequence shown here is derived from an EMBL/GenBank/DDBJ whole genome shotgun (WGS) entry which is preliminary data.</text>
</comment>
<organism evidence="1">
    <name type="scientific">marine sediment metagenome</name>
    <dbReference type="NCBI Taxonomy" id="412755"/>
    <lineage>
        <taxon>unclassified sequences</taxon>
        <taxon>metagenomes</taxon>
        <taxon>ecological metagenomes</taxon>
    </lineage>
</organism>
<gene>
    <name evidence="1" type="ORF">LCGC14_1525940</name>
</gene>
<evidence type="ECO:0000313" key="1">
    <source>
        <dbReference type="EMBL" id="KKM62014.1"/>
    </source>
</evidence>
<reference evidence="1" key="1">
    <citation type="journal article" date="2015" name="Nature">
        <title>Complex archaea that bridge the gap between prokaryotes and eukaryotes.</title>
        <authorList>
            <person name="Spang A."/>
            <person name="Saw J.H."/>
            <person name="Jorgensen S.L."/>
            <person name="Zaremba-Niedzwiedzka K."/>
            <person name="Martijn J."/>
            <person name="Lind A.E."/>
            <person name="van Eijk R."/>
            <person name="Schleper C."/>
            <person name="Guy L."/>
            <person name="Ettema T.J."/>
        </authorList>
    </citation>
    <scope>NUCLEOTIDE SEQUENCE</scope>
</reference>
<dbReference type="EMBL" id="LAZR01011379">
    <property type="protein sequence ID" value="KKM62014.1"/>
    <property type="molecule type" value="Genomic_DNA"/>
</dbReference>
<proteinExistence type="predicted"/>
<protein>
    <submittedName>
        <fullName evidence="1">Uncharacterized protein</fullName>
    </submittedName>
</protein>
<name>A0A0F9IX60_9ZZZZ</name>